<dbReference type="PANTHER" id="PTHR45947:SF3">
    <property type="entry name" value="SULFOQUINOVOSYL TRANSFERASE SQD2"/>
    <property type="match status" value="1"/>
</dbReference>
<evidence type="ECO:0000313" key="3">
    <source>
        <dbReference type="EMBL" id="NMP32957.1"/>
    </source>
</evidence>
<keyword evidence="4" id="KW-1185">Reference proteome</keyword>
<dbReference type="GO" id="GO:0016757">
    <property type="term" value="F:glycosyltransferase activity"/>
    <property type="evidence" value="ECO:0007669"/>
    <property type="project" value="InterPro"/>
</dbReference>
<gene>
    <name evidence="3" type="ORF">HII17_15470</name>
</gene>
<dbReference type="SUPFAM" id="SSF53756">
    <property type="entry name" value="UDP-Glycosyltransferase/glycogen phosphorylase"/>
    <property type="match status" value="1"/>
</dbReference>
<dbReference type="Pfam" id="PF13439">
    <property type="entry name" value="Glyco_transf_4"/>
    <property type="match status" value="1"/>
</dbReference>
<dbReference type="Proteomes" id="UP000568664">
    <property type="component" value="Unassembled WGS sequence"/>
</dbReference>
<comment type="caution">
    <text evidence="3">The sequence shown here is derived from an EMBL/GenBank/DDBJ whole genome shotgun (WGS) entry which is preliminary data.</text>
</comment>
<protein>
    <submittedName>
        <fullName evidence="3">Glycosyltransferase family 4 protein</fullName>
    </submittedName>
</protein>
<evidence type="ECO:0000259" key="2">
    <source>
        <dbReference type="Pfam" id="PF13439"/>
    </source>
</evidence>
<dbReference type="InterPro" id="IPR001296">
    <property type="entry name" value="Glyco_trans_1"/>
</dbReference>
<sequence>MNILVLPSWFENTKNPTLGSFFKDQSIALLNLGHKVAIIHPNAVSFKGVQHWRPGKTCTKDGLPIYKSSYFTIPKLRQFNIWNRIKQYEKLYKKYIADNGSPDVLHAHSCALGPFGSAGLAAHYISKKYKIPFVITEHASSFHTKYYQKKEVPLIKQAFDNASSVVAVSESLANDLHEFGVNRNINIIGNIIDVDSFKLPEQPNESNHYTFVVVAYLRPIKQIDVIIKAFAKALSSNSNIRLKIIGNGEQIEELITLSKTLKVDNAVHFLGELPRSQVVKEMTTSDCYLLASAYETFSVAVHEALALGKSVISSSCGGPEPTIKTLKETILPSFNVSTLSEAMLNKSYEQRKRKESEDKSHFIHQNFSSENIARKVNKLLEKAIIKQ</sequence>
<dbReference type="AlphaFoldDB" id="A0A7Y0Q8J1"/>
<dbReference type="Pfam" id="PF00534">
    <property type="entry name" value="Glycos_transf_1"/>
    <property type="match status" value="1"/>
</dbReference>
<dbReference type="InterPro" id="IPR050194">
    <property type="entry name" value="Glycosyltransferase_grp1"/>
</dbReference>
<name>A0A7Y0Q8J1_9GAMM</name>
<proteinExistence type="predicted"/>
<organism evidence="3 4">
    <name type="scientific">Thalassotalea algicola</name>
    <dbReference type="NCBI Taxonomy" id="2716224"/>
    <lineage>
        <taxon>Bacteria</taxon>
        <taxon>Pseudomonadati</taxon>
        <taxon>Pseudomonadota</taxon>
        <taxon>Gammaproteobacteria</taxon>
        <taxon>Alteromonadales</taxon>
        <taxon>Colwelliaceae</taxon>
        <taxon>Thalassotalea</taxon>
    </lineage>
</organism>
<accession>A0A7Y0Q8J1</accession>
<feature type="domain" description="Glycosyltransferase subfamily 4-like N-terminal" evidence="2">
    <location>
        <begin position="26"/>
        <end position="195"/>
    </location>
</feature>
<dbReference type="EMBL" id="JABBXH010000005">
    <property type="protein sequence ID" value="NMP32957.1"/>
    <property type="molecule type" value="Genomic_DNA"/>
</dbReference>
<dbReference type="Gene3D" id="3.40.50.2000">
    <property type="entry name" value="Glycogen Phosphorylase B"/>
    <property type="match status" value="2"/>
</dbReference>
<reference evidence="3 4" key="1">
    <citation type="submission" date="2020-04" db="EMBL/GenBank/DDBJ databases">
        <title>Thalassotalea sp. M1531, isolated from the surface of marine red alga.</title>
        <authorList>
            <person name="Pang L."/>
            <person name="Lu D.-C."/>
        </authorList>
    </citation>
    <scope>NUCLEOTIDE SEQUENCE [LARGE SCALE GENOMIC DNA]</scope>
    <source>
        <strain evidence="3 4">M1531</strain>
    </source>
</reference>
<evidence type="ECO:0000259" key="1">
    <source>
        <dbReference type="Pfam" id="PF00534"/>
    </source>
</evidence>
<evidence type="ECO:0000313" key="4">
    <source>
        <dbReference type="Proteomes" id="UP000568664"/>
    </source>
</evidence>
<dbReference type="InterPro" id="IPR028098">
    <property type="entry name" value="Glyco_trans_4-like_N"/>
</dbReference>
<dbReference type="RefSeq" id="WP_169076275.1">
    <property type="nucleotide sequence ID" value="NZ_JABBXH010000005.1"/>
</dbReference>
<keyword evidence="3" id="KW-0808">Transferase</keyword>
<dbReference type="PANTHER" id="PTHR45947">
    <property type="entry name" value="SULFOQUINOVOSYL TRANSFERASE SQD2"/>
    <property type="match status" value="1"/>
</dbReference>
<feature type="domain" description="Glycosyl transferase family 1" evidence="1">
    <location>
        <begin position="203"/>
        <end position="344"/>
    </location>
</feature>